<proteinExistence type="predicted"/>
<evidence type="ECO:0000256" key="1">
    <source>
        <dbReference type="SAM" id="MobiDB-lite"/>
    </source>
</evidence>
<dbReference type="SUPFAM" id="SSF56935">
    <property type="entry name" value="Porins"/>
    <property type="match status" value="1"/>
</dbReference>
<dbReference type="RefSeq" id="WP_183460996.1">
    <property type="nucleotide sequence ID" value="NZ_JACHWZ010000013.1"/>
</dbReference>
<evidence type="ECO:0000313" key="3">
    <source>
        <dbReference type="EMBL" id="MBB3062046.1"/>
    </source>
</evidence>
<comment type="caution">
    <text evidence="3">The sequence shown here is derived from an EMBL/GenBank/DDBJ whole genome shotgun (WGS) entry which is preliminary data.</text>
</comment>
<protein>
    <submittedName>
        <fullName evidence="3">Phosphate-selective porin OprO/OprP</fullName>
    </submittedName>
</protein>
<reference evidence="3 4" key="1">
    <citation type="submission" date="2020-08" db="EMBL/GenBank/DDBJ databases">
        <title>Genomic Encyclopedia of Type Strains, Phase III (KMG-III): the genomes of soil and plant-associated and newly described type strains.</title>
        <authorList>
            <person name="Whitman W."/>
        </authorList>
    </citation>
    <scope>NUCLEOTIDE SEQUENCE [LARGE SCALE GENOMIC DNA]</scope>
    <source>
        <strain evidence="3 4">CECT 8799</strain>
    </source>
</reference>
<name>A0A7W4WEH3_9GAMM</name>
<dbReference type="AlphaFoldDB" id="A0A7W4WEH3"/>
<dbReference type="Pfam" id="PF07396">
    <property type="entry name" value="Porin_O_P"/>
    <property type="match status" value="1"/>
</dbReference>
<dbReference type="Proteomes" id="UP000535937">
    <property type="component" value="Unassembled WGS sequence"/>
</dbReference>
<gene>
    <name evidence="3" type="ORF">FHS09_002890</name>
</gene>
<keyword evidence="4" id="KW-1185">Reference proteome</keyword>
<keyword evidence="2" id="KW-0732">Signal</keyword>
<evidence type="ECO:0000313" key="4">
    <source>
        <dbReference type="Proteomes" id="UP000535937"/>
    </source>
</evidence>
<sequence length="420" mass="46413">MMRISTSVGLVCASLWLASSAQASDDNQNQLNQPNSEFNSKAEVPSQGEAVPAFWENLEMGGRVQLDYNQFDGAYNATNEGRTGSNLFPRRVRAYIESEQGDWDYKLLMDFAEEAEVVMARLRYSGFDGGPTIQLGKLREDISLEALSSSKYLVMIERNSLANTVSPYFRWGASAYQYFPSSGLRYSFGVYKNDAFGGSGEDDYEDLDYAGSGRLTWAPWRDPGRVLHLGLWGSYREMSGDELSPAWARGEVRETPVRLVDYAAGGTPVAVDHLTQQGLELAAQWQGTLLQAEYGRRELNTTDRSSPLDGEDFDGYSLTLSHFLTGESREYSAGQGVFKQPAGVRNAWELATRSSRVNASSATQGTDVTTHTLGVSYYYDPSIKFALNLVRSRVSGPGAFALVGDERDGNSLVLRAQYLF</sequence>
<dbReference type="Gene3D" id="2.40.160.10">
    <property type="entry name" value="Porin"/>
    <property type="match status" value="1"/>
</dbReference>
<accession>A0A7W4WEH3</accession>
<feature type="compositionally biased region" description="Polar residues" evidence="1">
    <location>
        <begin position="25"/>
        <end position="39"/>
    </location>
</feature>
<feature type="signal peptide" evidence="2">
    <location>
        <begin position="1"/>
        <end position="23"/>
    </location>
</feature>
<dbReference type="InterPro" id="IPR023614">
    <property type="entry name" value="Porin_dom_sf"/>
</dbReference>
<evidence type="ECO:0000256" key="2">
    <source>
        <dbReference type="SAM" id="SignalP"/>
    </source>
</evidence>
<dbReference type="InterPro" id="IPR010870">
    <property type="entry name" value="Porin_O/P"/>
</dbReference>
<dbReference type="EMBL" id="JACHWZ010000013">
    <property type="protein sequence ID" value="MBB3062046.1"/>
    <property type="molecule type" value="Genomic_DNA"/>
</dbReference>
<organism evidence="3 4">
    <name type="scientific">Microbulbifer rhizosphaerae</name>
    <dbReference type="NCBI Taxonomy" id="1562603"/>
    <lineage>
        <taxon>Bacteria</taxon>
        <taxon>Pseudomonadati</taxon>
        <taxon>Pseudomonadota</taxon>
        <taxon>Gammaproteobacteria</taxon>
        <taxon>Cellvibrionales</taxon>
        <taxon>Microbulbiferaceae</taxon>
        <taxon>Microbulbifer</taxon>
    </lineage>
</organism>
<feature type="chain" id="PRO_5031539896" evidence="2">
    <location>
        <begin position="24"/>
        <end position="420"/>
    </location>
</feature>
<feature type="region of interest" description="Disordered" evidence="1">
    <location>
        <begin position="25"/>
        <end position="45"/>
    </location>
</feature>